<comment type="caution">
    <text evidence="11">The sequence shown here is derived from an EMBL/GenBank/DDBJ whole genome shotgun (WGS) entry which is preliminary data.</text>
</comment>
<dbReference type="GO" id="GO:0016114">
    <property type="term" value="P:terpenoid biosynthetic process"/>
    <property type="evidence" value="ECO:0007669"/>
    <property type="project" value="TreeGrafter"/>
</dbReference>
<dbReference type="EMBL" id="BARS01055455">
    <property type="protein sequence ID" value="GAG45851.1"/>
    <property type="molecule type" value="Genomic_DNA"/>
</dbReference>
<dbReference type="GO" id="GO:0102043">
    <property type="term" value="F:isopentenyl phosphate kinase activity"/>
    <property type="evidence" value="ECO:0007669"/>
    <property type="project" value="UniProtKB-EC"/>
</dbReference>
<keyword evidence="7" id="KW-0067">ATP-binding</keyword>
<reference evidence="11" key="1">
    <citation type="journal article" date="2014" name="Front. Microbiol.">
        <title>High frequency of phylogenetically diverse reductive dehalogenase-homologous genes in deep subseafloor sedimentary metagenomes.</title>
        <authorList>
            <person name="Kawai M."/>
            <person name="Futagami T."/>
            <person name="Toyoda A."/>
            <person name="Takaki Y."/>
            <person name="Nishi S."/>
            <person name="Hori S."/>
            <person name="Arai W."/>
            <person name="Tsubouchi T."/>
            <person name="Morono Y."/>
            <person name="Uchiyama I."/>
            <person name="Ito T."/>
            <person name="Fujiyama A."/>
            <person name="Inagaki F."/>
            <person name="Takami H."/>
        </authorList>
    </citation>
    <scope>NUCLEOTIDE SEQUENCE</scope>
    <source>
        <strain evidence="11">Expedition CK06-06</strain>
    </source>
</reference>
<feature type="domain" description="Aspartate/glutamate/uridylate kinase" evidence="10">
    <location>
        <begin position="9"/>
        <end position="197"/>
    </location>
</feature>
<evidence type="ECO:0000256" key="1">
    <source>
        <dbReference type="ARBA" id="ARBA00010540"/>
    </source>
</evidence>
<evidence type="ECO:0000256" key="8">
    <source>
        <dbReference type="ARBA" id="ARBA00023229"/>
    </source>
</evidence>
<dbReference type="InterPro" id="IPR001048">
    <property type="entry name" value="Asp/Glu/Uridylate_kinase"/>
</dbReference>
<dbReference type="SUPFAM" id="SSF53633">
    <property type="entry name" value="Carbamate kinase-like"/>
    <property type="match status" value="1"/>
</dbReference>
<comment type="similarity">
    <text evidence="1">Belongs to the isopentenyl phosphate kinase family.</text>
</comment>
<dbReference type="PANTHER" id="PTHR43654">
    <property type="entry name" value="GLUTAMATE 5-KINASE"/>
    <property type="match status" value="1"/>
</dbReference>
<feature type="non-terminal residue" evidence="11">
    <location>
        <position position="203"/>
    </location>
</feature>
<feature type="non-terminal residue" evidence="11">
    <location>
        <position position="1"/>
    </location>
</feature>
<dbReference type="InterPro" id="IPR024192">
    <property type="entry name" value="Fosfomycin_R_FomA-type"/>
</dbReference>
<keyword evidence="4" id="KW-0808">Transferase</keyword>
<evidence type="ECO:0000313" key="11">
    <source>
        <dbReference type="EMBL" id="GAG45851.1"/>
    </source>
</evidence>
<sequence>HIVLIMKNLVFVKLGGSLITDKSKPYTTREDVIKRLCREIHESRKGKPLLIGHGGGSFPHVSASKYETHKGMINEKSWEGFVRVQDDAAKLNRIIVSSLIEAEENAISIQPSASCFARNDRIVEWYTKPIEVSLSKGLIPVPYGDVCLDEEKGCCIISTEEIFRFLAKELKPERVIMVGKTDGVLDSEGNVIKEVTKKNFEKI</sequence>
<evidence type="ECO:0000256" key="9">
    <source>
        <dbReference type="ARBA" id="ARBA00049063"/>
    </source>
</evidence>
<dbReference type="GO" id="GO:0005829">
    <property type="term" value="C:cytosol"/>
    <property type="evidence" value="ECO:0007669"/>
    <property type="project" value="TreeGrafter"/>
</dbReference>
<evidence type="ECO:0000256" key="6">
    <source>
        <dbReference type="ARBA" id="ARBA00022777"/>
    </source>
</evidence>
<dbReference type="NCBIfam" id="NF040647">
    <property type="entry name" value="IPPK_Arch"/>
    <property type="match status" value="1"/>
</dbReference>
<evidence type="ECO:0000256" key="4">
    <source>
        <dbReference type="ARBA" id="ARBA00022679"/>
    </source>
</evidence>
<dbReference type="AlphaFoldDB" id="X0ZBR6"/>
<dbReference type="PANTHER" id="PTHR43654:SF1">
    <property type="entry name" value="ISOPENTENYL PHOSPHATE KINASE"/>
    <property type="match status" value="1"/>
</dbReference>
<dbReference type="PIRSF" id="PIRSF016496">
    <property type="entry name" value="Kin_FomA"/>
    <property type="match status" value="1"/>
</dbReference>
<dbReference type="CDD" id="cd04241">
    <property type="entry name" value="AAK_FomA-like"/>
    <property type="match status" value="1"/>
</dbReference>
<evidence type="ECO:0000259" key="10">
    <source>
        <dbReference type="Pfam" id="PF00696"/>
    </source>
</evidence>
<organism evidence="11">
    <name type="scientific">marine sediment metagenome</name>
    <dbReference type="NCBI Taxonomy" id="412755"/>
    <lineage>
        <taxon>unclassified sequences</taxon>
        <taxon>metagenomes</taxon>
        <taxon>ecological metagenomes</taxon>
    </lineage>
</organism>
<dbReference type="EC" id="2.7.4.26" evidence="2"/>
<dbReference type="InterPro" id="IPR036393">
    <property type="entry name" value="AceGlu_kinase-like_sf"/>
</dbReference>
<evidence type="ECO:0000256" key="7">
    <source>
        <dbReference type="ARBA" id="ARBA00022840"/>
    </source>
</evidence>
<protein>
    <recommendedName>
        <fullName evidence="3">Isopentenyl phosphate kinase</fullName>
        <ecNumber evidence="2">2.7.4.26</ecNumber>
    </recommendedName>
</protein>
<keyword evidence="6" id="KW-0418">Kinase</keyword>
<evidence type="ECO:0000256" key="3">
    <source>
        <dbReference type="ARBA" id="ARBA00017267"/>
    </source>
</evidence>
<proteinExistence type="inferred from homology"/>
<comment type="catalytic activity">
    <reaction evidence="9">
        <text>isopentenyl phosphate + ATP = isopentenyl diphosphate + ADP</text>
        <dbReference type="Rhea" id="RHEA:33963"/>
        <dbReference type="ChEBI" id="CHEBI:30616"/>
        <dbReference type="ChEBI" id="CHEBI:65078"/>
        <dbReference type="ChEBI" id="CHEBI:128769"/>
        <dbReference type="ChEBI" id="CHEBI:456216"/>
        <dbReference type="EC" id="2.7.4.26"/>
    </reaction>
</comment>
<accession>X0ZBR6</accession>
<name>X0ZBR6_9ZZZZ</name>
<evidence type="ECO:0000256" key="2">
    <source>
        <dbReference type="ARBA" id="ARBA00012908"/>
    </source>
</evidence>
<keyword evidence="8" id="KW-0414">Isoprene biosynthesis</keyword>
<dbReference type="GO" id="GO:0016301">
    <property type="term" value="F:kinase activity"/>
    <property type="evidence" value="ECO:0007669"/>
    <property type="project" value="UniProtKB-KW"/>
</dbReference>
<dbReference type="Pfam" id="PF00696">
    <property type="entry name" value="AA_kinase"/>
    <property type="match status" value="1"/>
</dbReference>
<dbReference type="Gene3D" id="3.40.1160.10">
    <property type="entry name" value="Acetylglutamate kinase-like"/>
    <property type="match status" value="1"/>
</dbReference>
<keyword evidence="5" id="KW-0547">Nucleotide-binding</keyword>
<evidence type="ECO:0000256" key="5">
    <source>
        <dbReference type="ARBA" id="ARBA00022741"/>
    </source>
</evidence>
<gene>
    <name evidence="11" type="ORF">S01H1_81876</name>
</gene>
<dbReference type="GO" id="GO:0005524">
    <property type="term" value="F:ATP binding"/>
    <property type="evidence" value="ECO:0007669"/>
    <property type="project" value="UniProtKB-KW"/>
</dbReference>